<dbReference type="GO" id="GO:0005829">
    <property type="term" value="C:cytosol"/>
    <property type="evidence" value="ECO:0007669"/>
    <property type="project" value="GOC"/>
</dbReference>
<dbReference type="OrthoDB" id="443634at2759"/>
<dbReference type="Gene3D" id="3.30.60.270">
    <property type="match status" value="1"/>
</dbReference>
<dbReference type="PANTHER" id="PTHR12106">
    <property type="entry name" value="SORTILIN RELATED"/>
    <property type="match status" value="1"/>
</dbReference>
<dbReference type="Proteomes" id="UP000449547">
    <property type="component" value="Unassembled WGS sequence"/>
</dbReference>
<dbReference type="GO" id="GO:0006895">
    <property type="term" value="P:Golgi to endosome transport"/>
    <property type="evidence" value="ECO:0007669"/>
    <property type="project" value="TreeGrafter"/>
</dbReference>
<dbReference type="Gene3D" id="2.10.70.80">
    <property type="match status" value="2"/>
</dbReference>
<keyword evidence="5 8" id="KW-0472">Membrane</keyword>
<dbReference type="Pfam" id="PF15901">
    <property type="entry name" value="Sortilin_C"/>
    <property type="match status" value="2"/>
</dbReference>
<accession>A0A642UGL7</accession>
<dbReference type="InterPro" id="IPR050310">
    <property type="entry name" value="VPS10-sortilin"/>
</dbReference>
<reference evidence="11 12" key="1">
    <citation type="submission" date="2019-07" db="EMBL/GenBank/DDBJ databases">
        <title>Genome assembly of two rare yeast pathogens: Diutina rugosa and Trichomonascus ciferrii.</title>
        <authorList>
            <person name="Mixao V."/>
            <person name="Saus E."/>
            <person name="Hansen A."/>
            <person name="Lass-Flor C."/>
            <person name="Gabaldon T."/>
        </authorList>
    </citation>
    <scope>NUCLEOTIDE SEQUENCE [LARGE SCALE GENOMIC DNA]</scope>
    <source>
        <strain evidence="11 12">CBS 613</strain>
    </source>
</reference>
<feature type="chain" id="PRO_5025070893" description="VPS10 domain-containing protein" evidence="9">
    <location>
        <begin position="19"/>
        <end position="1489"/>
    </location>
</feature>
<evidence type="ECO:0000256" key="6">
    <source>
        <dbReference type="ARBA" id="ARBA00023180"/>
    </source>
</evidence>
<keyword evidence="4 8" id="KW-1133">Transmembrane helix</keyword>
<name>A0A642UGL7_DIURU</name>
<feature type="region of interest" description="Disordered" evidence="7">
    <location>
        <begin position="1458"/>
        <end position="1489"/>
    </location>
</feature>
<dbReference type="GO" id="GO:0006623">
    <property type="term" value="P:protein targeting to vacuole"/>
    <property type="evidence" value="ECO:0007669"/>
    <property type="project" value="TreeGrafter"/>
</dbReference>
<dbReference type="SUPFAM" id="SSF110296">
    <property type="entry name" value="Oligoxyloglucan reducing end-specific cellobiohydrolase"/>
    <property type="match status" value="2"/>
</dbReference>
<dbReference type="GO" id="GO:0016020">
    <property type="term" value="C:membrane"/>
    <property type="evidence" value="ECO:0007669"/>
    <property type="project" value="UniProtKB-SubCell"/>
</dbReference>
<dbReference type="InterPro" id="IPR015943">
    <property type="entry name" value="WD40/YVTN_repeat-like_dom_sf"/>
</dbReference>
<evidence type="ECO:0000256" key="4">
    <source>
        <dbReference type="ARBA" id="ARBA00022989"/>
    </source>
</evidence>
<sequence>MKWLQLAFLLASAAISAADQSPQVSIDRQDVPYDAIRYFDDSHSIVALRDHQLLVSLDDGNSFQQVEESKDSSIMTLQMDKFTKQRAFAFDLKGKLLFSKDEGKSWKKITFLTKGDQFNIGRRSRPDIRFNAANSDLLLAQVPVCNLEGCYNKYFYSDSGGDKWLPLIAHAESCAFLQSSEHFTGGTDRSVICGVNARDQRGHVTGASVLRSDDWFKSRQELPHPKIEHGRVRDVRVKSSFLVVTVVNDRYSNDADNHHLEMLISTTGETLEESNFSSSVARGRVSFLPSTPQSLHVMVTSYAKSEFGTFPLSTVFASDTSGLRFRSVMKNVVSSDVLKVQTIDGVWFVNVAQKNEVDDEPNFGRPKSRTQYTIDEGRTWRSLNINPDTEEGKKCNADVQCFLNIMPPGVTSGDGKYETGATPGILMAVGNTGAVLKANDIRELKTWVSRDGGATWSKAVDEPCAFSFGDHGNVIIAVPWEVKEYYYYSVDQGRSWKQEKYPDNAKVAAGKVTTTVDGSALRFVMESQTDQFITYDFSNVFDGKTCGDGDMEEVYARVDEGEPTCLYGTKQKFKRRKADAKCFINKLWEDLFADDEQCECSESDFECAAGFAISAKDISGHTCVADPEQLKQMCQGQEGKKLRIPDKRKMVGDECRFSGKKESDYVSIKEIDCSQYTGGAPSGGIKQFSNEMSGAIKKYFYVREGHPDDDNPNEFGGENVIVHLTNGEVYASEDGGETFAKVETSDHILSIRKGAAPGVVVLVGSKKFYFSDDGGNSFKPRDMPSEPLGRVGKLEFDEKDSSKLMWFGCKTGPVCEFPDVWISDNSGESFKPLIQNAYRCSFVHLGNTTDEKILCTVRKENDRIDLISTTNRFKDTNVLFEHVIDYALSGEFLVVAVYNAKGDGSDFKVSMDAVTFAQALFPSDRTTRLGTVLDSQSKALFLFQSVDDDSGVILKSNSNGTSYVTALTDVSRDSSGYVDYDRIDLLEGTLLANQVVDRNPKKVRTVISHNDGGEWAFLTPPKVDVNGKSYKCSGGNCHLHLEGYTNRTDMRDTYGSTSATGMLLGSGNVGEYLDPFDPEFGTFMSVDGGVTWKEVAKGTMHWEFGDHGSVVVLVDKYRPTQELQFSVDNGDSWNRYQFSDTPVLVDDLATSQRDTSLKFVLFTYGLQSRTAEVVTIDFQGLFDHQCQVNFDHPDSDDYEYWTPPYFGDGCIFGHRASYLRKVKGRMCFVGEAPLSEGYKVLTNCSCTRQDYECDYNYVRDPADNTCKLVPGQSPKDRKEQLCSIEGEFQYFKPTGYRKLPLSTCVGGTKFDQTKPEPCPGKEHEFRQHYGYSVSGFKVFFVFGVPALIFLFTTWFVYDRGIRRNGGFSQLGQIRLEDEIHLIEENNTDKAVNAIVKAGIYAVAGVYAAVRTIYRVDRALIERVVSVFRGRSQGTFVSVPEEDELFGDFHDEDAREYDEFEIPDDDEGDVDERLFGIDDGEEDINNETTR</sequence>
<keyword evidence="12" id="KW-1185">Reference proteome</keyword>
<feature type="compositionally biased region" description="Acidic residues" evidence="7">
    <location>
        <begin position="1477"/>
        <end position="1489"/>
    </location>
</feature>
<dbReference type="InterPro" id="IPR031777">
    <property type="entry name" value="Sortilin_C"/>
</dbReference>
<comment type="caution">
    <text evidence="11">The sequence shown here is derived from an EMBL/GenBank/DDBJ whole genome shotgun (WGS) entry which is preliminary data.</text>
</comment>
<keyword evidence="2 8" id="KW-0812">Transmembrane</keyword>
<evidence type="ECO:0000256" key="8">
    <source>
        <dbReference type="SAM" id="Phobius"/>
    </source>
</evidence>
<dbReference type="InterPro" id="IPR031778">
    <property type="entry name" value="Sortilin_N"/>
</dbReference>
<dbReference type="GO" id="GO:0005794">
    <property type="term" value="C:Golgi apparatus"/>
    <property type="evidence" value="ECO:0007669"/>
    <property type="project" value="TreeGrafter"/>
</dbReference>
<proteinExistence type="predicted"/>
<dbReference type="FunFam" id="3.30.60.270:FF:000005">
    <property type="entry name" value="Sortilin"/>
    <property type="match status" value="1"/>
</dbReference>
<dbReference type="PANTHER" id="PTHR12106:SF27">
    <property type="entry name" value="SORTILIN-RELATED RECEPTOR"/>
    <property type="match status" value="1"/>
</dbReference>
<dbReference type="EMBL" id="SWFT01000140">
    <property type="protein sequence ID" value="KAA8898526.1"/>
    <property type="molecule type" value="Genomic_DNA"/>
</dbReference>
<feature type="compositionally biased region" description="Acidic residues" evidence="7">
    <location>
        <begin position="1458"/>
        <end position="1469"/>
    </location>
</feature>
<evidence type="ECO:0000256" key="3">
    <source>
        <dbReference type="ARBA" id="ARBA00022737"/>
    </source>
</evidence>
<evidence type="ECO:0000313" key="12">
    <source>
        <dbReference type="Proteomes" id="UP000449547"/>
    </source>
</evidence>
<evidence type="ECO:0000256" key="1">
    <source>
        <dbReference type="ARBA" id="ARBA00004370"/>
    </source>
</evidence>
<feature type="signal peptide" evidence="9">
    <location>
        <begin position="1"/>
        <end position="18"/>
    </location>
</feature>
<dbReference type="GeneID" id="54783297"/>
<dbReference type="RefSeq" id="XP_034010550.1">
    <property type="nucleotide sequence ID" value="XM_034157542.1"/>
</dbReference>
<keyword evidence="3" id="KW-0677">Repeat</keyword>
<dbReference type="OMA" id="ECDYNYY"/>
<organism evidence="11 12">
    <name type="scientific">Diutina rugosa</name>
    <name type="common">Yeast</name>
    <name type="synonym">Candida rugosa</name>
    <dbReference type="NCBI Taxonomy" id="5481"/>
    <lineage>
        <taxon>Eukaryota</taxon>
        <taxon>Fungi</taxon>
        <taxon>Dikarya</taxon>
        <taxon>Ascomycota</taxon>
        <taxon>Saccharomycotina</taxon>
        <taxon>Pichiomycetes</taxon>
        <taxon>Debaryomycetaceae</taxon>
        <taxon>Diutina</taxon>
    </lineage>
</organism>
<dbReference type="Pfam" id="PF15902">
    <property type="entry name" value="Sortilin-Vps10"/>
    <property type="match status" value="2"/>
</dbReference>
<evidence type="ECO:0000256" key="2">
    <source>
        <dbReference type="ARBA" id="ARBA00022692"/>
    </source>
</evidence>
<feature type="domain" description="VPS10" evidence="10">
    <location>
        <begin position="42"/>
        <end position="662"/>
    </location>
</feature>
<keyword evidence="6" id="KW-0325">Glycoprotein</keyword>
<comment type="subcellular location">
    <subcellularLocation>
        <location evidence="1">Membrane</location>
    </subcellularLocation>
</comment>
<evidence type="ECO:0000256" key="7">
    <source>
        <dbReference type="SAM" id="MobiDB-lite"/>
    </source>
</evidence>
<evidence type="ECO:0000313" key="11">
    <source>
        <dbReference type="EMBL" id="KAA8898526.1"/>
    </source>
</evidence>
<evidence type="ECO:0000256" key="9">
    <source>
        <dbReference type="SAM" id="SignalP"/>
    </source>
</evidence>
<evidence type="ECO:0000256" key="5">
    <source>
        <dbReference type="ARBA" id="ARBA00023136"/>
    </source>
</evidence>
<dbReference type="VEuPathDB" id="FungiDB:DIURU_004646"/>
<feature type="domain" description="VPS10" evidence="10">
    <location>
        <begin position="718"/>
        <end position="1323"/>
    </location>
</feature>
<dbReference type="GO" id="GO:0006896">
    <property type="term" value="P:Golgi to vacuole transport"/>
    <property type="evidence" value="ECO:0007669"/>
    <property type="project" value="TreeGrafter"/>
</dbReference>
<dbReference type="Gene3D" id="2.130.10.10">
    <property type="entry name" value="YVTN repeat-like/Quinoprotein amine dehydrogenase"/>
    <property type="match status" value="3"/>
</dbReference>
<dbReference type="SMART" id="SM00602">
    <property type="entry name" value="VPS10"/>
    <property type="match status" value="2"/>
</dbReference>
<feature type="transmembrane region" description="Helical" evidence="8">
    <location>
        <begin position="1338"/>
        <end position="1357"/>
    </location>
</feature>
<keyword evidence="9" id="KW-0732">Signal</keyword>
<evidence type="ECO:0000259" key="10">
    <source>
        <dbReference type="SMART" id="SM00602"/>
    </source>
</evidence>
<protein>
    <recommendedName>
        <fullName evidence="10">VPS10 domain-containing protein</fullName>
    </recommendedName>
</protein>
<dbReference type="InterPro" id="IPR006581">
    <property type="entry name" value="VPS10"/>
</dbReference>
<gene>
    <name evidence="11" type="ORF">DIURU_004646</name>
</gene>